<dbReference type="InterPro" id="IPR046150">
    <property type="entry name" value="DUF6152"/>
</dbReference>
<dbReference type="AlphaFoldDB" id="A0A5C8P9C2"/>
<dbReference type="RefSeq" id="WP_147851932.1">
    <property type="nucleotide sequence ID" value="NZ_DATAJT010000622.1"/>
</dbReference>
<feature type="chain" id="PRO_5022794925" evidence="1">
    <location>
        <begin position="21"/>
        <end position="115"/>
    </location>
</feature>
<protein>
    <submittedName>
        <fullName evidence="2">Uncharacterized protein</fullName>
    </submittedName>
</protein>
<dbReference type="OrthoDB" id="512581at2"/>
<name>A0A5C8P9C2_9HYPH</name>
<accession>A0A5C8P9C2</accession>
<dbReference type="Pfam" id="PF19649">
    <property type="entry name" value="DUF6152"/>
    <property type="match status" value="1"/>
</dbReference>
<sequence>MRQLVLVASLAVALPAAAFAHHGWSSYDANTVLTLTAPVLESRYQNPHGELVLEDQGKRWLVVLAPPSRMQSRGLPREAIAVGKAVVVVGYPSRTTQGEMRAERITVDGKTVELR</sequence>
<evidence type="ECO:0000256" key="1">
    <source>
        <dbReference type="SAM" id="SignalP"/>
    </source>
</evidence>
<keyword evidence="1" id="KW-0732">Signal</keyword>
<feature type="signal peptide" evidence="1">
    <location>
        <begin position="1"/>
        <end position="20"/>
    </location>
</feature>
<organism evidence="2 3">
    <name type="scientific">Vineibacter terrae</name>
    <dbReference type="NCBI Taxonomy" id="2586908"/>
    <lineage>
        <taxon>Bacteria</taxon>
        <taxon>Pseudomonadati</taxon>
        <taxon>Pseudomonadota</taxon>
        <taxon>Alphaproteobacteria</taxon>
        <taxon>Hyphomicrobiales</taxon>
        <taxon>Vineibacter</taxon>
    </lineage>
</organism>
<dbReference type="EMBL" id="VDUZ01000067">
    <property type="protein sequence ID" value="TXL70003.1"/>
    <property type="molecule type" value="Genomic_DNA"/>
</dbReference>
<keyword evidence="3" id="KW-1185">Reference proteome</keyword>
<dbReference type="Proteomes" id="UP000321638">
    <property type="component" value="Unassembled WGS sequence"/>
</dbReference>
<evidence type="ECO:0000313" key="3">
    <source>
        <dbReference type="Proteomes" id="UP000321638"/>
    </source>
</evidence>
<evidence type="ECO:0000313" key="2">
    <source>
        <dbReference type="EMBL" id="TXL70003.1"/>
    </source>
</evidence>
<comment type="caution">
    <text evidence="2">The sequence shown here is derived from an EMBL/GenBank/DDBJ whole genome shotgun (WGS) entry which is preliminary data.</text>
</comment>
<gene>
    <name evidence="2" type="ORF">FHP25_36420</name>
</gene>
<proteinExistence type="predicted"/>
<reference evidence="2 3" key="1">
    <citation type="submission" date="2019-06" db="EMBL/GenBank/DDBJ databases">
        <title>New taxonomy in bacterial strain CC-CFT640, isolated from vineyard.</title>
        <authorList>
            <person name="Lin S.-Y."/>
            <person name="Tsai C.-F."/>
            <person name="Young C.-C."/>
        </authorList>
    </citation>
    <scope>NUCLEOTIDE SEQUENCE [LARGE SCALE GENOMIC DNA]</scope>
    <source>
        <strain evidence="2 3">CC-CFT640</strain>
    </source>
</reference>